<dbReference type="Gene3D" id="1.10.630.10">
    <property type="entry name" value="Cytochrome P450"/>
    <property type="match status" value="1"/>
</dbReference>
<dbReference type="RefSeq" id="WP_211852126.1">
    <property type="nucleotide sequence ID" value="NZ_JAAGBB010000008.1"/>
</dbReference>
<reference evidence="8" key="1">
    <citation type="journal article" date="2021" name="Syst. Appl. Microbiol.">
        <title>Roseomonas hellenica sp. nov., isolated from roots of wild-growing Alkanna tinctoria.</title>
        <authorList>
            <person name="Rat A."/>
            <person name="Naranjo H.D."/>
            <person name="Lebbe L."/>
            <person name="Cnockaert M."/>
            <person name="Krigas N."/>
            <person name="Grigoriadou K."/>
            <person name="Maloupa E."/>
            <person name="Willems A."/>
        </authorList>
    </citation>
    <scope>NUCLEOTIDE SEQUENCE [LARGE SCALE GENOMIC DNA]</scope>
    <source>
        <strain evidence="8">LMG 31523</strain>
    </source>
</reference>
<dbReference type="InterPro" id="IPR001128">
    <property type="entry name" value="Cyt_P450"/>
</dbReference>
<dbReference type="Proteomes" id="UP001196870">
    <property type="component" value="Unassembled WGS sequence"/>
</dbReference>
<evidence type="ECO:0000256" key="5">
    <source>
        <dbReference type="ARBA" id="ARBA00023004"/>
    </source>
</evidence>
<dbReference type="InterPro" id="IPR002401">
    <property type="entry name" value="Cyt_P450_E_grp-I"/>
</dbReference>
<dbReference type="InterPro" id="IPR050196">
    <property type="entry name" value="Cytochrome_P450_Monoox"/>
</dbReference>
<proteinExistence type="inferred from homology"/>
<dbReference type="Pfam" id="PF00067">
    <property type="entry name" value="p450"/>
    <property type="match status" value="1"/>
</dbReference>
<comment type="similarity">
    <text evidence="1">Belongs to the cytochrome P450 family.</text>
</comment>
<evidence type="ECO:0000256" key="1">
    <source>
        <dbReference type="ARBA" id="ARBA00010617"/>
    </source>
</evidence>
<keyword evidence="8" id="KW-1185">Reference proteome</keyword>
<gene>
    <name evidence="7" type="ORF">GXW71_08875</name>
</gene>
<evidence type="ECO:0000256" key="6">
    <source>
        <dbReference type="ARBA" id="ARBA00023033"/>
    </source>
</evidence>
<evidence type="ECO:0000313" key="8">
    <source>
        <dbReference type="Proteomes" id="UP001196870"/>
    </source>
</evidence>
<dbReference type="PANTHER" id="PTHR24291">
    <property type="entry name" value="CYTOCHROME P450 FAMILY 4"/>
    <property type="match status" value="1"/>
</dbReference>
<organism evidence="7 8">
    <name type="scientific">Plastoroseomonas hellenica</name>
    <dbReference type="NCBI Taxonomy" id="2687306"/>
    <lineage>
        <taxon>Bacteria</taxon>
        <taxon>Pseudomonadati</taxon>
        <taxon>Pseudomonadota</taxon>
        <taxon>Alphaproteobacteria</taxon>
        <taxon>Acetobacterales</taxon>
        <taxon>Acetobacteraceae</taxon>
        <taxon>Plastoroseomonas</taxon>
    </lineage>
</organism>
<evidence type="ECO:0000313" key="7">
    <source>
        <dbReference type="EMBL" id="MBR0664466.1"/>
    </source>
</evidence>
<dbReference type="InterPro" id="IPR036396">
    <property type="entry name" value="Cyt_P450_sf"/>
</dbReference>
<keyword evidence="3" id="KW-0479">Metal-binding</keyword>
<accession>A0ABS5EVZ7</accession>
<sequence length="466" mass="50717">MAAPTEAAGRTGMWGTARGHGLQGLSNARATVPAMTLRDSFGFWLKVALPTWNKGILIRRRSMVRVSAGLDLDNAAVARMQALREAYGDGPVLIRNPIRPQALLLASSDVQRVLNQTPDPFSPASSEKRAALAHFEPHVSLISAGPERAERRAFNDQVLDSARPMHRLADGFRACAEQEVEALLHDIGPAPELTWANFIEAWSRMARRIILGDGARDDRALTDLLARLRGRANWAFMVPKRRGALEALQARLSTHLARGEPGSLAGLIATMRPGAAAAIADQVTHWLFAMEPAGITAMRALTLLAAHPAEAEKAQAEVSVIDNPGSDLPYLRACILETLRLYPTTPVILRQTTQETAWSNGTLPSGSGILIFVPYFQREEQRYPDAHRFRPITWLGLDPAHATPFIPFSGGPGICPAHNLVPLLAASFLAAIVRRYRVAVHQPVDLVSSGRLPGTLDHFRVRLGLG</sequence>
<keyword evidence="5" id="KW-0408">Iron</keyword>
<dbReference type="PANTHER" id="PTHR24291:SF50">
    <property type="entry name" value="BIFUNCTIONAL ALBAFLAVENONE MONOOXYGENASE_TERPENE SYNTHASE"/>
    <property type="match status" value="1"/>
</dbReference>
<protein>
    <submittedName>
        <fullName evidence="7">Cytochrome P450</fullName>
    </submittedName>
</protein>
<keyword evidence="2" id="KW-0349">Heme</keyword>
<dbReference type="EMBL" id="JAAGBB010000008">
    <property type="protein sequence ID" value="MBR0664466.1"/>
    <property type="molecule type" value="Genomic_DNA"/>
</dbReference>
<dbReference type="PRINTS" id="PR00463">
    <property type="entry name" value="EP450I"/>
</dbReference>
<evidence type="ECO:0000256" key="2">
    <source>
        <dbReference type="ARBA" id="ARBA00022617"/>
    </source>
</evidence>
<dbReference type="SUPFAM" id="SSF48264">
    <property type="entry name" value="Cytochrome P450"/>
    <property type="match status" value="1"/>
</dbReference>
<name>A0ABS5EVZ7_9PROT</name>
<keyword evidence="6" id="KW-0503">Monooxygenase</keyword>
<keyword evidence="4" id="KW-0560">Oxidoreductase</keyword>
<comment type="caution">
    <text evidence="7">The sequence shown here is derived from an EMBL/GenBank/DDBJ whole genome shotgun (WGS) entry which is preliminary data.</text>
</comment>
<evidence type="ECO:0000256" key="3">
    <source>
        <dbReference type="ARBA" id="ARBA00022723"/>
    </source>
</evidence>
<evidence type="ECO:0000256" key="4">
    <source>
        <dbReference type="ARBA" id="ARBA00023002"/>
    </source>
</evidence>